<proteinExistence type="predicted"/>
<keyword evidence="1" id="KW-0732">Signal</keyword>
<evidence type="ECO:0000259" key="2">
    <source>
        <dbReference type="Pfam" id="PF07075"/>
    </source>
</evidence>
<dbReference type="EMBL" id="JASCIQ010000049">
    <property type="protein sequence ID" value="MDI3408600.1"/>
    <property type="molecule type" value="Genomic_DNA"/>
</dbReference>
<protein>
    <submittedName>
        <fullName evidence="4">DUF1343 domain-containing protein</fullName>
    </submittedName>
</protein>
<comment type="caution">
    <text evidence="4">The sequence shown here is derived from an EMBL/GenBank/DDBJ whole genome shotgun (WGS) entry which is preliminary data.</text>
</comment>
<dbReference type="InterPro" id="IPR006311">
    <property type="entry name" value="TAT_signal"/>
</dbReference>
<dbReference type="InterPro" id="IPR048502">
    <property type="entry name" value="NamZ_N"/>
</dbReference>
<dbReference type="PROSITE" id="PS51318">
    <property type="entry name" value="TAT"/>
    <property type="match status" value="1"/>
</dbReference>
<sequence>MNLSRRSLLATGTGAVAATAAASSPALVADPTARHRLRTGFERLADDGYGLLAGERVGIVTNPTGVNRDVRHIVDVMHADERVDLVAVFGPEHGFRGTGQAGSSEGRYDDPATGLPVFDTYHTDGQALADIFTEVRVDTVVFDIQDAGSRFYTYIWTLYDCMGAAELAGKRFVVLDRPNPVSGRSAEGPVLHKEFATFVGREPIAQAHGMTVAELARLFNGEFLERPVELDTVLMSGWRRDDFYDSSGLPWVPPSPNMPTPETALVYAGTCLFEATNLSEGRGTTRPFELLGAEGIDRRWAQAANELGLPGVHFREAYFAPTFSKFQGKTIGGVQLHVHDREAFDAVATGIGLLVTAKRSWDGFAWRSDNWIDKLTGSTQVRTMIDAGAGPDEVVAAWQDELAEFRDLRRKYLAYR</sequence>
<evidence type="ECO:0000313" key="4">
    <source>
        <dbReference type="EMBL" id="MDI3408600.1"/>
    </source>
</evidence>
<dbReference type="Pfam" id="PF07075">
    <property type="entry name" value="NamZ_N"/>
    <property type="match status" value="1"/>
</dbReference>
<feature type="chain" id="PRO_5046665289" evidence="1">
    <location>
        <begin position="29"/>
        <end position="416"/>
    </location>
</feature>
<feature type="domain" description="Peptidoglycan beta-N-acetylmuramidase NamZ N-terminal" evidence="2">
    <location>
        <begin position="57"/>
        <end position="261"/>
    </location>
</feature>
<evidence type="ECO:0000256" key="1">
    <source>
        <dbReference type="SAM" id="SignalP"/>
    </source>
</evidence>
<name>A0ABT6SKW9_9ACTN</name>
<dbReference type="PANTHER" id="PTHR42915">
    <property type="entry name" value="HYPOTHETICAL 460 KDA PROTEIN IN FEUA-SIGW INTERGENIC REGION [PRECURSOR]"/>
    <property type="match status" value="1"/>
</dbReference>
<evidence type="ECO:0000313" key="5">
    <source>
        <dbReference type="Proteomes" id="UP001223978"/>
    </source>
</evidence>
<dbReference type="InterPro" id="IPR008302">
    <property type="entry name" value="NamZ"/>
</dbReference>
<feature type="signal peptide" evidence="1">
    <location>
        <begin position="1"/>
        <end position="28"/>
    </location>
</feature>
<keyword evidence="5" id="KW-1185">Reference proteome</keyword>
<feature type="domain" description="Peptidoglycan beta-N-acetylmuramidase NamZ C-terminal" evidence="3">
    <location>
        <begin position="265"/>
        <end position="415"/>
    </location>
</feature>
<dbReference type="Gene3D" id="3.90.1150.140">
    <property type="match status" value="1"/>
</dbReference>
<gene>
    <name evidence="4" type="ORF">QIS96_32890</name>
</gene>
<dbReference type="PIRSF" id="PIRSF016719">
    <property type="entry name" value="UCP016719"/>
    <property type="match status" value="1"/>
</dbReference>
<accession>A0ABT6SKW9</accession>
<dbReference type="Gene3D" id="3.40.50.12170">
    <property type="entry name" value="Uncharacterised protein PF07075, DUF1343"/>
    <property type="match status" value="1"/>
</dbReference>
<evidence type="ECO:0000259" key="3">
    <source>
        <dbReference type="Pfam" id="PF20732"/>
    </source>
</evidence>
<reference evidence="4 5" key="1">
    <citation type="submission" date="2023-05" db="EMBL/GenBank/DDBJ databases">
        <title>Draft genome sequence of Streptomyces sp. B-S-A6 isolated from a cave soil in Thailand.</title>
        <authorList>
            <person name="Chamroensaksri N."/>
            <person name="Muangham S."/>
        </authorList>
    </citation>
    <scope>NUCLEOTIDE SEQUENCE [LARGE SCALE GENOMIC DNA]</scope>
    <source>
        <strain evidence="4 5">B-S-A6</strain>
    </source>
</reference>
<dbReference type="Pfam" id="PF20732">
    <property type="entry name" value="NamZ_C"/>
    <property type="match status" value="1"/>
</dbReference>
<dbReference type="InterPro" id="IPR048503">
    <property type="entry name" value="NamZ_C"/>
</dbReference>
<dbReference type="Proteomes" id="UP001223978">
    <property type="component" value="Unassembled WGS sequence"/>
</dbReference>
<dbReference type="RefSeq" id="WP_282546483.1">
    <property type="nucleotide sequence ID" value="NZ_JASCIQ010000049.1"/>
</dbReference>
<dbReference type="PANTHER" id="PTHR42915:SF1">
    <property type="entry name" value="PEPTIDOGLYCAN BETA-N-ACETYLMURAMIDASE NAMZ"/>
    <property type="match status" value="1"/>
</dbReference>
<organism evidence="4 5">
    <name type="scientific">Streptomyces cavernicola</name>
    <dbReference type="NCBI Taxonomy" id="3043613"/>
    <lineage>
        <taxon>Bacteria</taxon>
        <taxon>Bacillati</taxon>
        <taxon>Actinomycetota</taxon>
        <taxon>Actinomycetes</taxon>
        <taxon>Kitasatosporales</taxon>
        <taxon>Streptomycetaceae</taxon>
        <taxon>Streptomyces</taxon>
    </lineage>
</organism>